<keyword evidence="3" id="KW-1185">Reference proteome</keyword>
<protein>
    <submittedName>
        <fullName evidence="2">N,N-dimethylformamidase large subunit</fullName>
    </submittedName>
</protein>
<feature type="domain" description="N,N-dimethylformamidase beta subunit-like C-terminal" evidence="1">
    <location>
        <begin position="272"/>
        <end position="707"/>
    </location>
</feature>
<dbReference type="Proteomes" id="UP000559860">
    <property type="component" value="Unassembled WGS sequence"/>
</dbReference>
<accession>A0A7W4IVD2</accession>
<dbReference type="Pfam" id="PF20254">
    <property type="entry name" value="DMFA2_C"/>
    <property type="match status" value="1"/>
</dbReference>
<organism evidence="2 3">
    <name type="scientific">Gluconacetobacter aggeris</name>
    <dbReference type="NCBI Taxonomy" id="1286186"/>
    <lineage>
        <taxon>Bacteria</taxon>
        <taxon>Pseudomonadati</taxon>
        <taxon>Pseudomonadota</taxon>
        <taxon>Alphaproteobacteria</taxon>
        <taxon>Acetobacterales</taxon>
        <taxon>Acetobacteraceae</taxon>
        <taxon>Gluconacetobacter</taxon>
    </lineage>
</organism>
<name>A0A7W4IVD2_9PROT</name>
<sequence length="745" mass="81341">MLAQHNILPAVIGYVTPLSAKAGERLEFKISSLEDRNIVAKVVKIDCCDPNPLGPGLKYADVDFGLEPEYSAKEQKIHMGSCAIGPIPKIAESRSLTIELVVRPTLATPEIQTIVSLQNLDGSKGIALVVKSGCLFLEALHSTHEGEELDLELRTHEWTRLKVTFHEHGISTAICVVGSPKYSEVFKPLRGIPEMLGHVDHICFAAAWIGHPEACFNGSIEGPRLYRNSRSDPFSANDIIASWTFENSDNSEWVEDDVNRTHRLSLINLPMRAVRSSGWTGLNMDWKHARTEYAAITFHSDDLSDCKWDTTISVEVPADVPSGVYGLMIDNHVGTDTIPFYILPASDAARQRIVFLAPTFTYMAYANHARGNFSGPLEARVKEWGGYPHNPDVVGAYGYSTYNRHPDGSGITLSSRLRPLLTMRPQYLVYHDENGSGLRGFPADSHLTDWLKAKGFAFDVLTDEDLDREGVHALSPYDIVLTGSHPEYHTRRTINALIAYREGGGKLMYLGGNGFYWKIGRDASQPHVIEVRRAEGGMRVWASQPGEYYNQLDGEYGGLWRRNGIPPQKVAGVGFTAEGAFEGTYYVRTRESCQSGLAFLFAGIPSDQRIGDFGLSGGGAAGFEIDQAASDLGTPDFVTVVATSEGHGPSFVTTFEELLLPSVIDGSRRPHGGIRSNIVYGIAPNGGGLFSVGSITFCGSLSHNGYQNNVSQLLENCLRKFLEASRGENAAPAHPGQSTSSSDGT</sequence>
<gene>
    <name evidence="2" type="ORF">HLH36_15325</name>
</gene>
<dbReference type="InterPro" id="IPR046540">
    <property type="entry name" value="DMFA2_C"/>
</dbReference>
<reference evidence="2 3" key="1">
    <citation type="submission" date="2020-04" db="EMBL/GenBank/DDBJ databases">
        <title>Description of novel Gluconacetobacter.</title>
        <authorList>
            <person name="Sombolestani A."/>
        </authorList>
    </citation>
    <scope>NUCLEOTIDE SEQUENCE [LARGE SCALE GENOMIC DNA]</scope>
    <source>
        <strain evidence="2 3">LMG 27801</strain>
    </source>
</reference>
<proteinExistence type="predicted"/>
<dbReference type="EMBL" id="JABEQD010000012">
    <property type="protein sequence ID" value="MBB2169702.1"/>
    <property type="molecule type" value="Genomic_DNA"/>
</dbReference>
<evidence type="ECO:0000313" key="2">
    <source>
        <dbReference type="EMBL" id="MBB2169702.1"/>
    </source>
</evidence>
<comment type="caution">
    <text evidence="2">The sequence shown here is derived from an EMBL/GenBank/DDBJ whole genome shotgun (WGS) entry which is preliminary data.</text>
</comment>
<evidence type="ECO:0000313" key="3">
    <source>
        <dbReference type="Proteomes" id="UP000559860"/>
    </source>
</evidence>
<evidence type="ECO:0000259" key="1">
    <source>
        <dbReference type="Pfam" id="PF20254"/>
    </source>
</evidence>
<dbReference type="RefSeq" id="WP_182987200.1">
    <property type="nucleotide sequence ID" value="NZ_JABEQD010000012.1"/>
</dbReference>
<dbReference type="AlphaFoldDB" id="A0A7W4IVD2"/>